<evidence type="ECO:0000256" key="2">
    <source>
        <dbReference type="SAM" id="Phobius"/>
    </source>
</evidence>
<evidence type="ECO:0000313" key="3">
    <source>
        <dbReference type="EMBL" id="KAK7074241.1"/>
    </source>
</evidence>
<evidence type="ECO:0000313" key="4">
    <source>
        <dbReference type="Proteomes" id="UP001381693"/>
    </source>
</evidence>
<keyword evidence="2" id="KW-0472">Membrane</keyword>
<name>A0AAN8ZZ85_HALRR</name>
<feature type="transmembrane region" description="Helical" evidence="2">
    <location>
        <begin position="25"/>
        <end position="48"/>
    </location>
</feature>
<feature type="region of interest" description="Disordered" evidence="1">
    <location>
        <begin position="107"/>
        <end position="134"/>
    </location>
</feature>
<feature type="non-terminal residue" evidence="3">
    <location>
        <position position="162"/>
    </location>
</feature>
<gene>
    <name evidence="3" type="ORF">SK128_015002</name>
</gene>
<dbReference type="Proteomes" id="UP001381693">
    <property type="component" value="Unassembled WGS sequence"/>
</dbReference>
<evidence type="ECO:0000256" key="1">
    <source>
        <dbReference type="SAM" id="MobiDB-lite"/>
    </source>
</evidence>
<keyword evidence="2" id="KW-1133">Transmembrane helix</keyword>
<keyword evidence="4" id="KW-1185">Reference proteome</keyword>
<protein>
    <submittedName>
        <fullName evidence="3">Uncharacterized protein</fullName>
    </submittedName>
</protein>
<comment type="caution">
    <text evidence="3">The sequence shown here is derived from an EMBL/GenBank/DDBJ whole genome shotgun (WGS) entry which is preliminary data.</text>
</comment>
<keyword evidence="2" id="KW-0812">Transmembrane</keyword>
<sequence>MMSMQMSDSTEVLRGSSSARTRLEYILMGVNLALGIAVFGFIIGVASIRTRMRDEAQDILNLELEIDKCEAQLTTTWDGTTTPSAGTADTTTNTPLLSTLLSSTTSSTTVRSSTSSTIHTTTTSSSSESSTNLGSSISSSAISSTYTSSVSSTNTNPTTPVT</sequence>
<dbReference type="AlphaFoldDB" id="A0AAN8ZZ85"/>
<reference evidence="3 4" key="1">
    <citation type="submission" date="2023-11" db="EMBL/GenBank/DDBJ databases">
        <title>Halocaridina rubra genome assembly.</title>
        <authorList>
            <person name="Smith C."/>
        </authorList>
    </citation>
    <scope>NUCLEOTIDE SEQUENCE [LARGE SCALE GENOMIC DNA]</scope>
    <source>
        <strain evidence="3">EP-1</strain>
        <tissue evidence="3">Whole</tissue>
    </source>
</reference>
<dbReference type="EMBL" id="JAXCGZ010011713">
    <property type="protein sequence ID" value="KAK7074241.1"/>
    <property type="molecule type" value="Genomic_DNA"/>
</dbReference>
<organism evidence="3 4">
    <name type="scientific">Halocaridina rubra</name>
    <name type="common">Hawaiian red shrimp</name>
    <dbReference type="NCBI Taxonomy" id="373956"/>
    <lineage>
        <taxon>Eukaryota</taxon>
        <taxon>Metazoa</taxon>
        <taxon>Ecdysozoa</taxon>
        <taxon>Arthropoda</taxon>
        <taxon>Crustacea</taxon>
        <taxon>Multicrustacea</taxon>
        <taxon>Malacostraca</taxon>
        <taxon>Eumalacostraca</taxon>
        <taxon>Eucarida</taxon>
        <taxon>Decapoda</taxon>
        <taxon>Pleocyemata</taxon>
        <taxon>Caridea</taxon>
        <taxon>Atyoidea</taxon>
        <taxon>Atyidae</taxon>
        <taxon>Halocaridina</taxon>
    </lineage>
</organism>
<accession>A0AAN8ZZ85</accession>
<proteinExistence type="predicted"/>